<proteinExistence type="predicted"/>
<organism evidence="1">
    <name type="scientific">Cladocopium goreaui</name>
    <dbReference type="NCBI Taxonomy" id="2562237"/>
    <lineage>
        <taxon>Eukaryota</taxon>
        <taxon>Sar</taxon>
        <taxon>Alveolata</taxon>
        <taxon>Dinophyceae</taxon>
        <taxon>Suessiales</taxon>
        <taxon>Symbiodiniaceae</taxon>
        <taxon>Cladocopium</taxon>
    </lineage>
</organism>
<evidence type="ECO:0000313" key="1">
    <source>
        <dbReference type="EMBL" id="CAI3986962.1"/>
    </source>
</evidence>
<dbReference type="Proteomes" id="UP001152797">
    <property type="component" value="Unassembled WGS sequence"/>
</dbReference>
<dbReference type="OrthoDB" id="427902at2759"/>
<dbReference type="AlphaFoldDB" id="A0A9P1FUM9"/>
<gene>
    <name evidence="1" type="ORF">C1SCF055_LOCUS14273</name>
</gene>
<keyword evidence="3" id="KW-1185">Reference proteome</keyword>
<dbReference type="PANTHER" id="PTHR35744:SF4">
    <property type="entry name" value="OS04G0464600 PROTEIN"/>
    <property type="match status" value="1"/>
</dbReference>
<evidence type="ECO:0008006" key="4">
    <source>
        <dbReference type="Google" id="ProtNLM"/>
    </source>
</evidence>
<evidence type="ECO:0000313" key="3">
    <source>
        <dbReference type="Proteomes" id="UP001152797"/>
    </source>
</evidence>
<sequence length="290" mass="32854">MLRILATALVVSSAYRGPRGPAQRLRRRRAVEALEVAEAAAGETTEPWHVFWDLDNKRPKDLQVLDAAMALLPSFFPEHRLESVRLYASYATLRHADCRSLLQSLMGDGTQSFLEDFPKRFPQGALFPLQGARDPRGMLRETLLVAPARPQAADFWLVRDAAQLVAPRLQARAVGTVCIVSDDSDFRQVILDIHHSGWRCAVLCQPQSWTLRKRAERWFDWNHFIEAASLGSASEAELPPARWRIGRPKALPAVDLMAHQKAHKELRWSSDVNRQKYRHLRGDKGARGKT</sequence>
<dbReference type="PANTHER" id="PTHR35744">
    <property type="entry name" value="C2H2-TYPE DOMAIN-CONTAINING PROTEIN"/>
    <property type="match status" value="1"/>
</dbReference>
<dbReference type="EMBL" id="CAMXCT030001121">
    <property type="protein sequence ID" value="CAL4774274.1"/>
    <property type="molecule type" value="Genomic_DNA"/>
</dbReference>
<dbReference type="EMBL" id="CAMXCT020001121">
    <property type="protein sequence ID" value="CAL1140337.1"/>
    <property type="molecule type" value="Genomic_DNA"/>
</dbReference>
<dbReference type="EMBL" id="CAMXCT010001121">
    <property type="protein sequence ID" value="CAI3986962.1"/>
    <property type="molecule type" value="Genomic_DNA"/>
</dbReference>
<accession>A0A9P1FUM9</accession>
<protein>
    <recommendedName>
        <fullName evidence="4">NYN domain-containing protein</fullName>
    </recommendedName>
</protein>
<evidence type="ECO:0000313" key="2">
    <source>
        <dbReference type="EMBL" id="CAL1140337.1"/>
    </source>
</evidence>
<comment type="caution">
    <text evidence="1">The sequence shown here is derived from an EMBL/GenBank/DDBJ whole genome shotgun (WGS) entry which is preliminary data.</text>
</comment>
<name>A0A9P1FUM9_9DINO</name>
<dbReference type="Gene3D" id="3.40.50.1010">
    <property type="entry name" value="5'-nuclease"/>
    <property type="match status" value="1"/>
</dbReference>
<reference evidence="2" key="2">
    <citation type="submission" date="2024-04" db="EMBL/GenBank/DDBJ databases">
        <authorList>
            <person name="Chen Y."/>
            <person name="Shah S."/>
            <person name="Dougan E. K."/>
            <person name="Thang M."/>
            <person name="Chan C."/>
        </authorList>
    </citation>
    <scope>NUCLEOTIDE SEQUENCE [LARGE SCALE GENOMIC DNA]</scope>
</reference>
<reference evidence="1" key="1">
    <citation type="submission" date="2022-10" db="EMBL/GenBank/DDBJ databases">
        <authorList>
            <person name="Chen Y."/>
            <person name="Dougan E. K."/>
            <person name="Chan C."/>
            <person name="Rhodes N."/>
            <person name="Thang M."/>
        </authorList>
    </citation>
    <scope>NUCLEOTIDE SEQUENCE</scope>
</reference>